<evidence type="ECO:0000256" key="6">
    <source>
        <dbReference type="SAM" id="MobiDB-lite"/>
    </source>
</evidence>
<feature type="signal peptide" evidence="7">
    <location>
        <begin position="1"/>
        <end position="29"/>
    </location>
</feature>
<sequence>MLARSRRTPVLLLLAAMLAALLQIPPSPAGELVSVIVRSTDSAAAAGAAVLDAGGQVVRTLDVVDAVAAQVPIHALDTLDDDHTVTRDHRLAMHGRHNSGDETYTVRTAIDVTGADRYWARGATGEGVGVALIDTGVAPVQGLDGQVIHGPDLSFEASATSLRSLDTFGHGTHMAGLIAGRDPGASPESFASRPDDFLGMAPDAHVISLKVADSRGATDVSQVIAAIDWVITHRDDPGLNIRVLNLSFGTYPDQGYETDPLAHAAEAAWDHGIVVVAAAGNDGDERVGLTSPAYSPRVIAVGAVDTHGSTRYSHWNPLSFSARGDGHRNPDILAPGSSLASLRVPGSFLDQAYGDTAVVDGRFFKGSGTSQAAALVSGAAALVVSANPSWTPDMVKDALLEEANGLRPGAGFTRITGKDALRMHQMHGVTPNASVQRDVPATGGGSLDASRGDAVLESPSGVRLSGEVDIFGAPVDTAALAQALETGGSWVGGTWNGNQWSGNQWSGNQWSGNQWSGTDWAGNQWSGNQWSGNQWSGNQWSGNQWSGNQWSGNQWSNATWSATTWR</sequence>
<feature type="domain" description="Peptidase S8/S53" evidence="8">
    <location>
        <begin position="125"/>
        <end position="408"/>
    </location>
</feature>
<dbReference type="InterPro" id="IPR015500">
    <property type="entry name" value="Peptidase_S8_subtilisin-rel"/>
</dbReference>
<dbReference type="PROSITE" id="PS51892">
    <property type="entry name" value="SUBTILASE"/>
    <property type="match status" value="1"/>
</dbReference>
<evidence type="ECO:0000313" key="10">
    <source>
        <dbReference type="Proteomes" id="UP000264006"/>
    </source>
</evidence>
<dbReference type="PANTHER" id="PTHR43806:SF11">
    <property type="entry name" value="CEREVISIN-RELATED"/>
    <property type="match status" value="1"/>
</dbReference>
<dbReference type="InterPro" id="IPR000209">
    <property type="entry name" value="Peptidase_S8/S53_dom"/>
</dbReference>
<accession>A0A346Y0W4</accession>
<dbReference type="InterPro" id="IPR036852">
    <property type="entry name" value="Peptidase_S8/S53_dom_sf"/>
</dbReference>
<reference evidence="9 10" key="1">
    <citation type="submission" date="2018-09" db="EMBL/GenBank/DDBJ databases">
        <title>Complete genome sequence of Euzebya sp. DY32-46 isolated from seawater of Pacific Ocean.</title>
        <authorList>
            <person name="Xu L."/>
            <person name="Wu Y.-H."/>
            <person name="Xu X.-W."/>
        </authorList>
    </citation>
    <scope>NUCLEOTIDE SEQUENCE [LARGE SCALE GENOMIC DNA]</scope>
    <source>
        <strain evidence="9 10">DY32-46</strain>
    </source>
</reference>
<organism evidence="9 10">
    <name type="scientific">Euzebya pacifica</name>
    <dbReference type="NCBI Taxonomy" id="1608957"/>
    <lineage>
        <taxon>Bacteria</taxon>
        <taxon>Bacillati</taxon>
        <taxon>Actinomycetota</taxon>
        <taxon>Nitriliruptoria</taxon>
        <taxon>Euzebyales</taxon>
    </lineage>
</organism>
<keyword evidence="4 5" id="KW-0720">Serine protease</keyword>
<feature type="active site" description="Charge relay system" evidence="5">
    <location>
        <position position="170"/>
    </location>
</feature>
<evidence type="ECO:0000313" key="9">
    <source>
        <dbReference type="EMBL" id="AXV08111.1"/>
    </source>
</evidence>
<feature type="active site" description="Charge relay system" evidence="5">
    <location>
        <position position="134"/>
    </location>
</feature>
<proteinExistence type="inferred from homology"/>
<dbReference type="GO" id="GO:0004252">
    <property type="term" value="F:serine-type endopeptidase activity"/>
    <property type="evidence" value="ECO:0007669"/>
    <property type="project" value="UniProtKB-UniRule"/>
</dbReference>
<keyword evidence="2 5" id="KW-0645">Protease</keyword>
<evidence type="ECO:0000259" key="8">
    <source>
        <dbReference type="Pfam" id="PF00082"/>
    </source>
</evidence>
<feature type="active site" description="Charge relay system" evidence="5">
    <location>
        <position position="370"/>
    </location>
</feature>
<dbReference type="Pfam" id="PF00082">
    <property type="entry name" value="Peptidase_S8"/>
    <property type="match status" value="1"/>
</dbReference>
<name>A0A346Y0W4_9ACTN</name>
<keyword evidence="10" id="KW-1185">Reference proteome</keyword>
<dbReference type="Gene3D" id="3.40.50.200">
    <property type="entry name" value="Peptidase S8/S53 domain"/>
    <property type="match status" value="1"/>
</dbReference>
<dbReference type="Proteomes" id="UP000264006">
    <property type="component" value="Chromosome"/>
</dbReference>
<protein>
    <submittedName>
        <fullName evidence="9">Alkaline serine protease</fullName>
    </submittedName>
</protein>
<evidence type="ECO:0000256" key="7">
    <source>
        <dbReference type="SAM" id="SignalP"/>
    </source>
</evidence>
<dbReference type="PRINTS" id="PR00723">
    <property type="entry name" value="SUBTILISIN"/>
</dbReference>
<dbReference type="PANTHER" id="PTHR43806">
    <property type="entry name" value="PEPTIDASE S8"/>
    <property type="match status" value="1"/>
</dbReference>
<keyword evidence="3 5" id="KW-0378">Hydrolase</keyword>
<dbReference type="SUPFAM" id="SSF52743">
    <property type="entry name" value="Subtilisin-like"/>
    <property type="match status" value="1"/>
</dbReference>
<gene>
    <name evidence="9" type="ORF">DVS28_a3436</name>
</gene>
<feature type="region of interest" description="Disordered" evidence="6">
    <location>
        <begin position="434"/>
        <end position="453"/>
    </location>
</feature>
<dbReference type="GO" id="GO:0006508">
    <property type="term" value="P:proteolysis"/>
    <property type="evidence" value="ECO:0007669"/>
    <property type="project" value="UniProtKB-KW"/>
</dbReference>
<evidence type="ECO:0000256" key="5">
    <source>
        <dbReference type="PROSITE-ProRule" id="PRU01240"/>
    </source>
</evidence>
<evidence type="ECO:0000256" key="1">
    <source>
        <dbReference type="ARBA" id="ARBA00011073"/>
    </source>
</evidence>
<keyword evidence="7" id="KW-0732">Signal</keyword>
<dbReference type="KEGG" id="euz:DVS28_a3436"/>
<dbReference type="InterPro" id="IPR050131">
    <property type="entry name" value="Peptidase_S8_subtilisin-like"/>
</dbReference>
<evidence type="ECO:0000256" key="2">
    <source>
        <dbReference type="ARBA" id="ARBA00022670"/>
    </source>
</evidence>
<dbReference type="EMBL" id="CP031165">
    <property type="protein sequence ID" value="AXV08111.1"/>
    <property type="molecule type" value="Genomic_DNA"/>
</dbReference>
<dbReference type="AlphaFoldDB" id="A0A346Y0W4"/>
<evidence type="ECO:0000256" key="3">
    <source>
        <dbReference type="ARBA" id="ARBA00022801"/>
    </source>
</evidence>
<evidence type="ECO:0000256" key="4">
    <source>
        <dbReference type="ARBA" id="ARBA00022825"/>
    </source>
</evidence>
<comment type="similarity">
    <text evidence="1 5">Belongs to the peptidase S8 family.</text>
</comment>
<feature type="chain" id="PRO_5016782060" evidence="7">
    <location>
        <begin position="30"/>
        <end position="566"/>
    </location>
</feature>